<dbReference type="Proteomes" id="UP001564626">
    <property type="component" value="Unassembled WGS sequence"/>
</dbReference>
<evidence type="ECO:0008006" key="3">
    <source>
        <dbReference type="Google" id="ProtNLM"/>
    </source>
</evidence>
<comment type="caution">
    <text evidence="1">The sequence shown here is derived from an EMBL/GenBank/DDBJ whole genome shotgun (WGS) entry which is preliminary data.</text>
</comment>
<organism evidence="1 2">
    <name type="scientific">Saccharopolyspora cebuensis</name>
    <dbReference type="NCBI Taxonomy" id="418759"/>
    <lineage>
        <taxon>Bacteria</taxon>
        <taxon>Bacillati</taxon>
        <taxon>Actinomycetota</taxon>
        <taxon>Actinomycetes</taxon>
        <taxon>Pseudonocardiales</taxon>
        <taxon>Pseudonocardiaceae</taxon>
        <taxon>Saccharopolyspora</taxon>
    </lineage>
</organism>
<proteinExistence type="predicted"/>
<sequence>MTREDYPGQSLTTTDHDTIQQWVEQRGGTPATPPGTEHGDHLGVLEVDFPGYGGEKLRTVSWDDWFHTFDERDLEFVYQEHRKGGGDSNFFQVRRRQHAS</sequence>
<evidence type="ECO:0000313" key="1">
    <source>
        <dbReference type="EMBL" id="MEY8041869.1"/>
    </source>
</evidence>
<protein>
    <recommendedName>
        <fullName evidence="3">1,4-alpha-glucan branching enzyme</fullName>
    </recommendedName>
</protein>
<evidence type="ECO:0000313" key="2">
    <source>
        <dbReference type="Proteomes" id="UP001564626"/>
    </source>
</evidence>
<reference evidence="1 2" key="1">
    <citation type="submission" date="2024-08" db="EMBL/GenBank/DDBJ databases">
        <title>Genome mining of Saccharopolyspora cebuensis PGLac3 from Nigerian medicinal plant.</title>
        <authorList>
            <person name="Ezeobiora C.E."/>
            <person name="Igbokwe N.H."/>
            <person name="Amin D.H."/>
            <person name="Mendie U.E."/>
        </authorList>
    </citation>
    <scope>NUCLEOTIDE SEQUENCE [LARGE SCALE GENOMIC DNA]</scope>
    <source>
        <strain evidence="1 2">PGLac3</strain>
    </source>
</reference>
<name>A0ABV4CL92_9PSEU</name>
<keyword evidence="2" id="KW-1185">Reference proteome</keyword>
<gene>
    <name evidence="1" type="ORF">AB8O55_20865</name>
</gene>
<dbReference type="EMBL" id="JBGEHV010000044">
    <property type="protein sequence ID" value="MEY8041869.1"/>
    <property type="molecule type" value="Genomic_DNA"/>
</dbReference>
<accession>A0ABV4CL92</accession>
<dbReference type="RefSeq" id="WP_345360798.1">
    <property type="nucleotide sequence ID" value="NZ_BAABII010000005.1"/>
</dbReference>